<feature type="transmembrane region" description="Helical" evidence="1">
    <location>
        <begin position="12"/>
        <end position="30"/>
    </location>
</feature>
<sequence length="131" mass="15458">MIDLLFDGTTKLLFNANTFFMYGGYSFYGYTFMNSYIISKGVYVENRLSPDFLENQIFGKKIKEEERRVSWADFGRSNHEPDDGIYLHKFARVAEYELFNLRNAPHRGIRMSILYEIGSNKIFCIIYTRLS</sequence>
<evidence type="ECO:0000313" key="2">
    <source>
        <dbReference type="EMBL" id="KAF7632537.1"/>
    </source>
</evidence>
<comment type="caution">
    <text evidence="2">The sequence shown here is derived from an EMBL/GenBank/DDBJ whole genome shotgun (WGS) entry which is preliminary data.</text>
</comment>
<keyword evidence="1" id="KW-0812">Transmembrane</keyword>
<protein>
    <submittedName>
        <fullName evidence="2">Uncharacterized protein</fullName>
    </submittedName>
</protein>
<reference evidence="2" key="1">
    <citation type="journal article" date="2020" name="Ecol. Evol.">
        <title>Genome structure and content of the rice root-knot nematode (Meloidogyne graminicola).</title>
        <authorList>
            <person name="Phan N.T."/>
            <person name="Danchin E.G.J."/>
            <person name="Klopp C."/>
            <person name="Perfus-Barbeoch L."/>
            <person name="Kozlowski D.K."/>
            <person name="Koutsovoulos G.D."/>
            <person name="Lopez-Roques C."/>
            <person name="Bouchez O."/>
            <person name="Zahm M."/>
            <person name="Besnard G."/>
            <person name="Bellafiore S."/>
        </authorList>
    </citation>
    <scope>NUCLEOTIDE SEQUENCE</scope>
    <source>
        <strain evidence="2">VN-18</strain>
    </source>
</reference>
<evidence type="ECO:0000256" key="1">
    <source>
        <dbReference type="SAM" id="Phobius"/>
    </source>
</evidence>
<dbReference type="Proteomes" id="UP000605970">
    <property type="component" value="Unassembled WGS sequence"/>
</dbReference>
<accession>A0A8S9ZGV7</accession>
<dbReference type="AlphaFoldDB" id="A0A8S9ZGV7"/>
<dbReference type="EMBL" id="JABEBT010000100">
    <property type="protein sequence ID" value="KAF7632537.1"/>
    <property type="molecule type" value="Genomic_DNA"/>
</dbReference>
<keyword evidence="1" id="KW-0472">Membrane</keyword>
<name>A0A8S9ZGV7_9BILA</name>
<evidence type="ECO:0000313" key="3">
    <source>
        <dbReference type="Proteomes" id="UP000605970"/>
    </source>
</evidence>
<keyword evidence="1" id="KW-1133">Transmembrane helix</keyword>
<organism evidence="2 3">
    <name type="scientific">Meloidogyne graminicola</name>
    <dbReference type="NCBI Taxonomy" id="189291"/>
    <lineage>
        <taxon>Eukaryota</taxon>
        <taxon>Metazoa</taxon>
        <taxon>Ecdysozoa</taxon>
        <taxon>Nematoda</taxon>
        <taxon>Chromadorea</taxon>
        <taxon>Rhabditida</taxon>
        <taxon>Tylenchina</taxon>
        <taxon>Tylenchomorpha</taxon>
        <taxon>Tylenchoidea</taxon>
        <taxon>Meloidogynidae</taxon>
        <taxon>Meloidogyninae</taxon>
        <taxon>Meloidogyne</taxon>
    </lineage>
</organism>
<gene>
    <name evidence="2" type="ORF">Mgra_00008052</name>
</gene>
<keyword evidence="3" id="KW-1185">Reference proteome</keyword>
<proteinExistence type="predicted"/>